<name>A0A9D7IA18_9RHOO</name>
<protein>
    <submittedName>
        <fullName evidence="2">Uncharacterized protein</fullName>
    </submittedName>
</protein>
<dbReference type="AlphaFoldDB" id="A0A9D7IA18"/>
<evidence type="ECO:0000313" key="2">
    <source>
        <dbReference type="EMBL" id="MBK7424727.1"/>
    </source>
</evidence>
<evidence type="ECO:0000313" key="3">
    <source>
        <dbReference type="Proteomes" id="UP000886602"/>
    </source>
</evidence>
<sequence length="143" mass="16457">MPKQIQRTSKVETLLCDPLCQRIGEFSMRAERIFRKCRSKSSEPVKHSQQQARNKPHESHWPSQYRPKGSFRKVDAERIIWQTSCQGSVVSEAKKSNQGQIEIGLQPQAGVRKTEAITSLSNRSSEFQRRIRKTPVNAPERNP</sequence>
<evidence type="ECO:0000256" key="1">
    <source>
        <dbReference type="SAM" id="MobiDB-lite"/>
    </source>
</evidence>
<feature type="region of interest" description="Disordered" evidence="1">
    <location>
        <begin position="37"/>
        <end position="68"/>
    </location>
</feature>
<organism evidence="2 3">
    <name type="scientific">Candidatus Propionivibrio dominans</name>
    <dbReference type="NCBI Taxonomy" id="2954373"/>
    <lineage>
        <taxon>Bacteria</taxon>
        <taxon>Pseudomonadati</taxon>
        <taxon>Pseudomonadota</taxon>
        <taxon>Betaproteobacteria</taxon>
        <taxon>Rhodocyclales</taxon>
        <taxon>Rhodocyclaceae</taxon>
        <taxon>Propionivibrio</taxon>
    </lineage>
</organism>
<reference evidence="2" key="1">
    <citation type="submission" date="2020-10" db="EMBL/GenBank/DDBJ databases">
        <title>Connecting structure to function with the recovery of over 1000 high-quality activated sludge metagenome-assembled genomes encoding full-length rRNA genes using long-read sequencing.</title>
        <authorList>
            <person name="Singleton C.M."/>
            <person name="Petriglieri F."/>
            <person name="Kristensen J.M."/>
            <person name="Kirkegaard R.H."/>
            <person name="Michaelsen T.Y."/>
            <person name="Andersen M.H."/>
            <person name="Karst S.M."/>
            <person name="Dueholm M.S."/>
            <person name="Nielsen P.H."/>
            <person name="Albertsen M."/>
        </authorList>
    </citation>
    <scope>NUCLEOTIDE SEQUENCE</scope>
    <source>
        <strain evidence="2">EsbW_18-Q3-R4-48_MAXAC.044</strain>
    </source>
</reference>
<accession>A0A9D7IA18</accession>
<comment type="caution">
    <text evidence="2">The sequence shown here is derived from an EMBL/GenBank/DDBJ whole genome shotgun (WGS) entry which is preliminary data.</text>
</comment>
<proteinExistence type="predicted"/>
<dbReference type="EMBL" id="JADJNC010000044">
    <property type="protein sequence ID" value="MBK7424727.1"/>
    <property type="molecule type" value="Genomic_DNA"/>
</dbReference>
<gene>
    <name evidence="2" type="ORF">IPJ48_17500</name>
</gene>
<feature type="region of interest" description="Disordered" evidence="1">
    <location>
        <begin position="120"/>
        <end position="143"/>
    </location>
</feature>
<dbReference type="Proteomes" id="UP000886602">
    <property type="component" value="Unassembled WGS sequence"/>
</dbReference>
<feature type="compositionally biased region" description="Basic and acidic residues" evidence="1">
    <location>
        <begin position="37"/>
        <end position="46"/>
    </location>
</feature>